<keyword evidence="2" id="KW-0539">Nucleus</keyword>
<dbReference type="GO" id="GO:0003700">
    <property type="term" value="F:DNA-binding transcription factor activity"/>
    <property type="evidence" value="ECO:0007669"/>
    <property type="project" value="TreeGrafter"/>
</dbReference>
<evidence type="ECO:0000313" key="4">
    <source>
        <dbReference type="Proteomes" id="UP000541154"/>
    </source>
</evidence>
<sequence length="522" mass="58673">MILQIPSLMFATIARSALHLNTLRRPELVDFALEEDVSSFMAKSLQCLRQELQTADPKTRFSLLPTIRTLFICEIYSGKADNSWRIHMEGAKALIESTRTNISQENLESDAVHHWISIRWFESVQSLAALTQHIQHEEQWQRGPRPLLCDQGEQSGVLDLYSGYTIDLDAVFREIGAAAWERQQLDNMPNNGSQLLEMNLRNRAKWLEHSVRAMISRDSRMGPALAPDTSLSKEEATQFSVCNLAYQYSALIHIYRRVQKLPSSAANVQDCVRRILDTVIGILPVSELSPWVLLTTPIFTAGHEAMGEDRIKAKGLLVKLYEKLKIRNTLRSAHILEASWSGNLSEMINPTGPDEGVFTKLPNGDDLETGTMACPHLGGRLAPYEEIWHDLPAPPLGSISWILQSADDGGKSLLGKFGRYYLVLSGKEGRDLSALREEWDAEKSRWDAKYRIGSLNDLHSMSRDGWEDFKGERGWKAGETAVVGTRKLCVKAICLSARIQINAEIIWPIILGMVPPFITLTL</sequence>
<organism evidence="3 4">
    <name type="scientific">Petromyces alliaceus</name>
    <name type="common">Aspergillus alliaceus</name>
    <dbReference type="NCBI Taxonomy" id="209559"/>
    <lineage>
        <taxon>Eukaryota</taxon>
        <taxon>Fungi</taxon>
        <taxon>Dikarya</taxon>
        <taxon>Ascomycota</taxon>
        <taxon>Pezizomycotina</taxon>
        <taxon>Eurotiomycetes</taxon>
        <taxon>Eurotiomycetidae</taxon>
        <taxon>Eurotiales</taxon>
        <taxon>Aspergillaceae</taxon>
        <taxon>Aspergillus</taxon>
        <taxon>Aspergillus subgen. Circumdati</taxon>
    </lineage>
</organism>
<dbReference type="GO" id="GO:0005634">
    <property type="term" value="C:nucleus"/>
    <property type="evidence" value="ECO:0007669"/>
    <property type="project" value="UniProtKB-SubCell"/>
</dbReference>
<gene>
    <name evidence="3" type="ORF">ETB97_002651</name>
</gene>
<dbReference type="GO" id="GO:0000976">
    <property type="term" value="F:transcription cis-regulatory region binding"/>
    <property type="evidence" value="ECO:0007669"/>
    <property type="project" value="TreeGrafter"/>
</dbReference>
<comment type="caution">
    <text evidence="3">The sequence shown here is derived from an EMBL/GenBank/DDBJ whole genome shotgun (WGS) entry which is preliminary data.</text>
</comment>
<dbReference type="EMBL" id="SPNV01000016">
    <property type="protein sequence ID" value="KAF5865679.1"/>
    <property type="molecule type" value="Genomic_DNA"/>
</dbReference>
<dbReference type="GO" id="GO:0045944">
    <property type="term" value="P:positive regulation of transcription by RNA polymerase II"/>
    <property type="evidence" value="ECO:0007669"/>
    <property type="project" value="TreeGrafter"/>
</dbReference>
<keyword evidence="4" id="KW-1185">Reference proteome</keyword>
<name>A0A8H6EAK5_PETAA</name>
<dbReference type="PANTHER" id="PTHR37534:SF15">
    <property type="entry name" value="ZN(II)2CYS6 TRANSCRIPTION FACTOR (EUROFUNG)"/>
    <property type="match status" value="1"/>
</dbReference>
<evidence type="ECO:0000313" key="3">
    <source>
        <dbReference type="EMBL" id="KAF5865679.1"/>
    </source>
</evidence>
<evidence type="ECO:0000256" key="1">
    <source>
        <dbReference type="ARBA" id="ARBA00004123"/>
    </source>
</evidence>
<dbReference type="Pfam" id="PF11951">
    <property type="entry name" value="Fungal_trans_2"/>
    <property type="match status" value="1"/>
</dbReference>
<accession>A0A8H6EAK5</accession>
<dbReference type="InterPro" id="IPR043047">
    <property type="entry name" value="Hri1_N_sf"/>
</dbReference>
<protein>
    <submittedName>
        <fullName evidence="3">Uncharacterized protein</fullName>
    </submittedName>
</protein>
<dbReference type="Gene3D" id="2.40.128.320">
    <property type="entry name" value="Protein HRI1, N-terminal domain"/>
    <property type="match status" value="1"/>
</dbReference>
<dbReference type="InterPro" id="IPR021858">
    <property type="entry name" value="Fun_TF"/>
</dbReference>
<evidence type="ECO:0000256" key="2">
    <source>
        <dbReference type="ARBA" id="ARBA00023242"/>
    </source>
</evidence>
<dbReference type="PANTHER" id="PTHR37534">
    <property type="entry name" value="TRANSCRIPTIONAL ACTIVATOR PROTEIN UGA3"/>
    <property type="match status" value="1"/>
</dbReference>
<reference evidence="3 4" key="1">
    <citation type="submission" date="2019-04" db="EMBL/GenBank/DDBJ databases">
        <title>Aspergillus burnettii sp. nov., novel species from soil in southeast Queensland.</title>
        <authorList>
            <person name="Gilchrist C.L.M."/>
            <person name="Pitt J.I."/>
            <person name="Lange L."/>
            <person name="Lacey H.J."/>
            <person name="Vuong D."/>
            <person name="Midgley D.J."/>
            <person name="Greenfield P."/>
            <person name="Bradbury M."/>
            <person name="Lacey E."/>
            <person name="Busk P.K."/>
            <person name="Pilgaard B."/>
            <person name="Chooi Y.H."/>
            <person name="Piggott A.M."/>
        </authorList>
    </citation>
    <scope>NUCLEOTIDE SEQUENCE [LARGE SCALE GENOMIC DNA]</scope>
    <source>
        <strain evidence="3 4">FRR 5400</strain>
    </source>
</reference>
<dbReference type="AlphaFoldDB" id="A0A8H6EAK5"/>
<proteinExistence type="predicted"/>
<comment type="subcellular location">
    <subcellularLocation>
        <location evidence="1">Nucleus</location>
    </subcellularLocation>
</comment>
<dbReference type="Proteomes" id="UP000541154">
    <property type="component" value="Unassembled WGS sequence"/>
</dbReference>